<evidence type="ECO:0000259" key="1">
    <source>
        <dbReference type="Pfam" id="PF00535"/>
    </source>
</evidence>
<gene>
    <name evidence="2" type="ORF">DDW13_07260</name>
</gene>
<dbReference type="AlphaFoldDB" id="A0A2T9X301"/>
<dbReference type="PANTHER" id="PTHR22916">
    <property type="entry name" value="GLYCOSYLTRANSFERASE"/>
    <property type="match status" value="1"/>
</dbReference>
<dbReference type="Gene3D" id="3.90.550.10">
    <property type="entry name" value="Spore Coat Polysaccharide Biosynthesis Protein SpsA, Chain A"/>
    <property type="match status" value="2"/>
</dbReference>
<dbReference type="PANTHER" id="PTHR22916:SF3">
    <property type="entry name" value="UDP-GLCNAC:BETAGAL BETA-1,3-N-ACETYLGLUCOSAMINYLTRANSFERASE-LIKE PROTEIN 1"/>
    <property type="match status" value="1"/>
</dbReference>
<evidence type="ECO:0000313" key="3">
    <source>
        <dbReference type="Proteomes" id="UP000245638"/>
    </source>
</evidence>
<feature type="domain" description="Glycosyltransferase 2-like" evidence="1">
    <location>
        <begin position="6"/>
        <end position="123"/>
    </location>
</feature>
<proteinExistence type="predicted"/>
<dbReference type="InterPro" id="IPR001173">
    <property type="entry name" value="Glyco_trans_2-like"/>
</dbReference>
<dbReference type="InterPro" id="IPR029044">
    <property type="entry name" value="Nucleotide-diphossugar_trans"/>
</dbReference>
<dbReference type="Pfam" id="PF00535">
    <property type="entry name" value="Glycos_transf_2"/>
    <property type="match status" value="1"/>
</dbReference>
<name>A0A2T9X301_9CREN</name>
<dbReference type="CDD" id="cd00761">
    <property type="entry name" value="Glyco_tranf_GTA_type"/>
    <property type="match status" value="1"/>
</dbReference>
<dbReference type="SUPFAM" id="SSF53448">
    <property type="entry name" value="Nucleotide-diphospho-sugar transferases"/>
    <property type="match status" value="1"/>
</dbReference>
<comment type="caution">
    <text evidence="2">The sequence shown here is derived from an EMBL/GenBank/DDBJ whole genome shotgun (WGS) entry which is preliminary data.</text>
</comment>
<protein>
    <recommendedName>
        <fullName evidence="1">Glycosyltransferase 2-like domain-containing protein</fullName>
    </recommendedName>
</protein>
<reference evidence="2 3" key="1">
    <citation type="journal article" date="2015" name="Appl. Environ. Microbiol.">
        <title>Nanoarchaeota, Their Sulfolobales Host, and Nanoarchaeota Virus Distribution across Yellowstone National Park Hot Springs.</title>
        <authorList>
            <person name="Munson-McGee J.H."/>
            <person name="Field E.K."/>
            <person name="Bateson M."/>
            <person name="Rooney C."/>
            <person name="Stepanauskas R."/>
            <person name="Young M.J."/>
        </authorList>
    </citation>
    <scope>NUCLEOTIDE SEQUENCE [LARGE SCALE GENOMIC DNA]</scope>
    <source>
        <strain evidence="2">SCGC AC-742_N10</strain>
    </source>
</reference>
<accession>A0A2T9X301</accession>
<dbReference type="EMBL" id="QEFD01000209">
    <property type="protein sequence ID" value="PVU74473.1"/>
    <property type="molecule type" value="Genomic_DNA"/>
</dbReference>
<dbReference type="Proteomes" id="UP000245638">
    <property type="component" value="Unassembled WGS sequence"/>
</dbReference>
<dbReference type="GO" id="GO:0016758">
    <property type="term" value="F:hexosyltransferase activity"/>
    <property type="evidence" value="ECO:0007669"/>
    <property type="project" value="UniProtKB-ARBA"/>
</dbReference>
<evidence type="ECO:0000313" key="2">
    <source>
        <dbReference type="EMBL" id="PVU74473.1"/>
    </source>
</evidence>
<organism evidence="2 3">
    <name type="scientific">Acidianus hospitalis</name>
    <dbReference type="NCBI Taxonomy" id="563177"/>
    <lineage>
        <taxon>Archaea</taxon>
        <taxon>Thermoproteota</taxon>
        <taxon>Thermoprotei</taxon>
        <taxon>Sulfolobales</taxon>
        <taxon>Sulfolobaceae</taxon>
        <taxon>Acidianus</taxon>
    </lineage>
</organism>
<sequence length="316" mass="37397">MTKLFSIIITAYNRDRYVKYAINSVLSQTLKDYEIIIVTNLNIPGLSNTIKIIYDNNEYLGEKIYKGFSESEGYIICFLDDDDMFRVDKLERVNSLFRFFKGTIYYHNNFTTIDDKGHEIRVKEDYLKVPPYASLSTLSYPIILERTYTANIKYLKRLNANFNSSSICVSKEVINENVKYLRRIKAIIDSFLFYSSLKMEGKILLDPERLTYYRIHNFQTSSGSTQGVNEYKKSLSNLFIKALEDSYVIKEMLGNNDIVDEDIITYFLLYKIFSRRKIKCDLKLNKSTLKYFILSIMPYFIREIYIKGQFNRRSRY</sequence>